<feature type="non-terminal residue" evidence="1">
    <location>
        <position position="63"/>
    </location>
</feature>
<accession>A0A7J8WTT6</accession>
<organism evidence="1 2">
    <name type="scientific">Gossypium aridum</name>
    <name type="common">American cotton</name>
    <name type="synonym">Erioxylum aridum</name>
    <dbReference type="NCBI Taxonomy" id="34290"/>
    <lineage>
        <taxon>Eukaryota</taxon>
        <taxon>Viridiplantae</taxon>
        <taxon>Streptophyta</taxon>
        <taxon>Embryophyta</taxon>
        <taxon>Tracheophyta</taxon>
        <taxon>Spermatophyta</taxon>
        <taxon>Magnoliopsida</taxon>
        <taxon>eudicotyledons</taxon>
        <taxon>Gunneridae</taxon>
        <taxon>Pentapetalae</taxon>
        <taxon>rosids</taxon>
        <taxon>malvids</taxon>
        <taxon>Malvales</taxon>
        <taxon>Malvaceae</taxon>
        <taxon>Malvoideae</taxon>
        <taxon>Gossypium</taxon>
    </lineage>
</organism>
<reference evidence="1 2" key="1">
    <citation type="journal article" date="2019" name="Genome Biol. Evol.">
        <title>Insights into the evolution of the New World diploid cottons (Gossypium, subgenus Houzingenia) based on genome sequencing.</title>
        <authorList>
            <person name="Grover C.E."/>
            <person name="Arick M.A. 2nd"/>
            <person name="Thrash A."/>
            <person name="Conover J.L."/>
            <person name="Sanders W.S."/>
            <person name="Peterson D.G."/>
            <person name="Frelichowski J.E."/>
            <person name="Scheffler J.A."/>
            <person name="Scheffler B.E."/>
            <person name="Wendel J.F."/>
        </authorList>
    </citation>
    <scope>NUCLEOTIDE SEQUENCE [LARGE SCALE GENOMIC DNA]</scope>
    <source>
        <strain evidence="1">185</strain>
        <tissue evidence="1">Leaf</tissue>
    </source>
</reference>
<evidence type="ECO:0000313" key="2">
    <source>
        <dbReference type="Proteomes" id="UP000593577"/>
    </source>
</evidence>
<sequence length="63" mass="7430">MVSILSLNKVADLIDVNTRKWKVEMIQNTFSEEEVARILCIPLSMNLHEDHIIWRGELTREYS</sequence>
<evidence type="ECO:0000313" key="1">
    <source>
        <dbReference type="EMBL" id="MBA0678300.1"/>
    </source>
</evidence>
<dbReference type="Proteomes" id="UP000593577">
    <property type="component" value="Unassembled WGS sequence"/>
</dbReference>
<dbReference type="AlphaFoldDB" id="A0A7J8WTT6"/>
<gene>
    <name evidence="1" type="ORF">Goari_019654</name>
</gene>
<name>A0A7J8WTT6_GOSAI</name>
<keyword evidence="2" id="KW-1185">Reference proteome</keyword>
<protein>
    <submittedName>
        <fullName evidence="1">Uncharacterized protein</fullName>
    </submittedName>
</protein>
<proteinExistence type="predicted"/>
<comment type="caution">
    <text evidence="1">The sequence shown here is derived from an EMBL/GenBank/DDBJ whole genome shotgun (WGS) entry which is preliminary data.</text>
</comment>
<dbReference type="EMBL" id="JABFAA010000003">
    <property type="protein sequence ID" value="MBA0678300.1"/>
    <property type="molecule type" value="Genomic_DNA"/>
</dbReference>